<feature type="transmembrane region" description="Helical" evidence="1">
    <location>
        <begin position="21"/>
        <end position="44"/>
    </location>
</feature>
<keyword evidence="3" id="KW-1185">Reference proteome</keyword>
<organism evidence="2 3">
    <name type="scientific">Rubripirellula obstinata</name>
    <dbReference type="NCBI Taxonomy" id="406547"/>
    <lineage>
        <taxon>Bacteria</taxon>
        <taxon>Pseudomonadati</taxon>
        <taxon>Planctomycetota</taxon>
        <taxon>Planctomycetia</taxon>
        <taxon>Pirellulales</taxon>
        <taxon>Pirellulaceae</taxon>
        <taxon>Rubripirellula</taxon>
    </lineage>
</organism>
<proteinExistence type="predicted"/>
<dbReference type="OrthoDB" id="288202at2"/>
<name>A0A5B1CBY0_9BACT</name>
<feature type="transmembrane region" description="Helical" evidence="1">
    <location>
        <begin position="99"/>
        <end position="120"/>
    </location>
</feature>
<dbReference type="AlphaFoldDB" id="A0A5B1CBY0"/>
<keyword evidence="1" id="KW-0812">Transmembrane</keyword>
<keyword evidence="1" id="KW-0472">Membrane</keyword>
<dbReference type="RefSeq" id="WP_068267802.1">
    <property type="nucleotide sequence ID" value="NZ_LWSK01000273.1"/>
</dbReference>
<feature type="transmembrane region" description="Helical" evidence="1">
    <location>
        <begin position="64"/>
        <end position="87"/>
    </location>
</feature>
<evidence type="ECO:0000313" key="2">
    <source>
        <dbReference type="EMBL" id="KAA1257080.1"/>
    </source>
</evidence>
<gene>
    <name evidence="2" type="ORF">LF1_56420</name>
</gene>
<dbReference type="Proteomes" id="UP000322699">
    <property type="component" value="Unassembled WGS sequence"/>
</dbReference>
<keyword evidence="1" id="KW-1133">Transmembrane helix</keyword>
<comment type="caution">
    <text evidence="2">The sequence shown here is derived from an EMBL/GenBank/DDBJ whole genome shotgun (WGS) entry which is preliminary data.</text>
</comment>
<reference evidence="2 3" key="1">
    <citation type="submission" date="2019-08" db="EMBL/GenBank/DDBJ databases">
        <title>Deep-cultivation of Planctomycetes and their phenomic and genomic characterization uncovers novel biology.</title>
        <authorList>
            <person name="Wiegand S."/>
            <person name="Jogler M."/>
            <person name="Boedeker C."/>
            <person name="Pinto D."/>
            <person name="Vollmers J."/>
            <person name="Rivas-Marin E."/>
            <person name="Kohn T."/>
            <person name="Peeters S.H."/>
            <person name="Heuer A."/>
            <person name="Rast P."/>
            <person name="Oberbeckmann S."/>
            <person name="Bunk B."/>
            <person name="Jeske O."/>
            <person name="Meyerdierks A."/>
            <person name="Storesund J.E."/>
            <person name="Kallscheuer N."/>
            <person name="Luecker S."/>
            <person name="Lage O.M."/>
            <person name="Pohl T."/>
            <person name="Merkel B.J."/>
            <person name="Hornburger P."/>
            <person name="Mueller R.-W."/>
            <person name="Bruemmer F."/>
            <person name="Labrenz M."/>
            <person name="Spormann A.M."/>
            <person name="Op Den Camp H."/>
            <person name="Overmann J."/>
            <person name="Amann R."/>
            <person name="Jetten M.S.M."/>
            <person name="Mascher T."/>
            <person name="Medema M.H."/>
            <person name="Devos D.P."/>
            <person name="Kaster A.-K."/>
            <person name="Ovreas L."/>
            <person name="Rohde M."/>
            <person name="Galperin M.Y."/>
            <person name="Jogler C."/>
        </authorList>
    </citation>
    <scope>NUCLEOTIDE SEQUENCE [LARGE SCALE GENOMIC DNA]</scope>
    <source>
        <strain evidence="2 3">LF1</strain>
    </source>
</reference>
<accession>A0A5B1CBY0</accession>
<sequence>MSDCTSLPRNQTLPRLPAFGLCLVHATALLALYFVPAFICPTVVEHYKQIGFAETPLFARAHLISDFLCGYTWFFVGFASVYLYVIYRHKRVASRWLPAVSNIALLAFVLLGTAYTAWLINPMVFGGPVASHADPLDMPGPVIAKSDG</sequence>
<evidence type="ECO:0000256" key="1">
    <source>
        <dbReference type="SAM" id="Phobius"/>
    </source>
</evidence>
<evidence type="ECO:0000313" key="3">
    <source>
        <dbReference type="Proteomes" id="UP000322699"/>
    </source>
</evidence>
<dbReference type="EMBL" id="VRLW01000005">
    <property type="protein sequence ID" value="KAA1257080.1"/>
    <property type="molecule type" value="Genomic_DNA"/>
</dbReference>
<protein>
    <submittedName>
        <fullName evidence="2">Uncharacterized protein</fullName>
    </submittedName>
</protein>